<dbReference type="Gene3D" id="3.90.80.10">
    <property type="entry name" value="Inorganic pyrophosphatase"/>
    <property type="match status" value="1"/>
</dbReference>
<gene>
    <name evidence="8" type="primary">PPA</name>
    <name evidence="8" type="ORF">MA16_Dca026738</name>
</gene>
<reference evidence="8 9" key="1">
    <citation type="journal article" date="2016" name="Sci. Rep.">
        <title>The Dendrobium catenatum Lindl. genome sequence provides insights into polysaccharide synthase, floral development and adaptive evolution.</title>
        <authorList>
            <person name="Zhang G.Q."/>
            <person name="Xu Q."/>
            <person name="Bian C."/>
            <person name="Tsai W.C."/>
            <person name="Yeh C.M."/>
            <person name="Liu K.W."/>
            <person name="Yoshida K."/>
            <person name="Zhang L.S."/>
            <person name="Chang S.B."/>
            <person name="Chen F."/>
            <person name="Shi Y."/>
            <person name="Su Y.Y."/>
            <person name="Zhang Y.Q."/>
            <person name="Chen L.J."/>
            <person name="Yin Y."/>
            <person name="Lin M."/>
            <person name="Huang H."/>
            <person name="Deng H."/>
            <person name="Wang Z.W."/>
            <person name="Zhu S.L."/>
            <person name="Zhao X."/>
            <person name="Deng C."/>
            <person name="Niu S.C."/>
            <person name="Huang J."/>
            <person name="Wang M."/>
            <person name="Liu G.H."/>
            <person name="Yang H.J."/>
            <person name="Xiao X.J."/>
            <person name="Hsiao Y.Y."/>
            <person name="Wu W.L."/>
            <person name="Chen Y.Y."/>
            <person name="Mitsuda N."/>
            <person name="Ohme-Takagi M."/>
            <person name="Luo Y.B."/>
            <person name="Van de Peer Y."/>
            <person name="Liu Z.J."/>
        </authorList>
    </citation>
    <scope>NUCLEOTIDE SEQUENCE [LARGE SCALE GENOMIC DNA]</scope>
    <source>
        <tissue evidence="8">The whole plant</tissue>
    </source>
</reference>
<evidence type="ECO:0000256" key="2">
    <source>
        <dbReference type="ARBA" id="ARBA00006220"/>
    </source>
</evidence>
<keyword evidence="6" id="KW-0460">Magnesium</keyword>
<name>A0A2I0VPJ9_9ASPA</name>
<keyword evidence="5" id="KW-0378">Hydrolase</keyword>
<dbReference type="GO" id="GO:0004427">
    <property type="term" value="F:inorganic diphosphate phosphatase activity"/>
    <property type="evidence" value="ECO:0007669"/>
    <property type="project" value="UniProtKB-EC"/>
</dbReference>
<evidence type="ECO:0000256" key="1">
    <source>
        <dbReference type="ARBA" id="ARBA00001946"/>
    </source>
</evidence>
<organism evidence="8 9">
    <name type="scientific">Dendrobium catenatum</name>
    <dbReference type="NCBI Taxonomy" id="906689"/>
    <lineage>
        <taxon>Eukaryota</taxon>
        <taxon>Viridiplantae</taxon>
        <taxon>Streptophyta</taxon>
        <taxon>Embryophyta</taxon>
        <taxon>Tracheophyta</taxon>
        <taxon>Spermatophyta</taxon>
        <taxon>Magnoliopsida</taxon>
        <taxon>Liliopsida</taxon>
        <taxon>Asparagales</taxon>
        <taxon>Orchidaceae</taxon>
        <taxon>Epidendroideae</taxon>
        <taxon>Malaxideae</taxon>
        <taxon>Dendrobiinae</taxon>
        <taxon>Dendrobium</taxon>
    </lineage>
</organism>
<comment type="similarity">
    <text evidence="2">Belongs to the PPase family.</text>
</comment>
<evidence type="ECO:0000256" key="3">
    <source>
        <dbReference type="ARBA" id="ARBA00012146"/>
    </source>
</evidence>
<dbReference type="GO" id="GO:0000287">
    <property type="term" value="F:magnesium ion binding"/>
    <property type="evidence" value="ECO:0007669"/>
    <property type="project" value="InterPro"/>
</dbReference>
<dbReference type="GO" id="GO:0006796">
    <property type="term" value="P:phosphate-containing compound metabolic process"/>
    <property type="evidence" value="ECO:0007669"/>
    <property type="project" value="InterPro"/>
</dbReference>
<dbReference type="Proteomes" id="UP000233837">
    <property type="component" value="Unassembled WGS sequence"/>
</dbReference>
<dbReference type="InterPro" id="IPR036649">
    <property type="entry name" value="Pyrophosphatase_sf"/>
</dbReference>
<proteinExistence type="inferred from homology"/>
<dbReference type="STRING" id="906689.A0A2I0VPJ9"/>
<keyword evidence="9" id="KW-1185">Reference proteome</keyword>
<evidence type="ECO:0000256" key="6">
    <source>
        <dbReference type="ARBA" id="ARBA00022842"/>
    </source>
</evidence>
<dbReference type="GO" id="GO:0005737">
    <property type="term" value="C:cytoplasm"/>
    <property type="evidence" value="ECO:0007669"/>
    <property type="project" value="InterPro"/>
</dbReference>
<accession>A0A2I0VPJ9</accession>
<protein>
    <recommendedName>
        <fullName evidence="3">inorganic diphosphatase</fullName>
        <ecNumber evidence="3">3.6.1.1</ecNumber>
    </recommendedName>
</protein>
<dbReference type="Pfam" id="PF00719">
    <property type="entry name" value="Pyrophosphatase"/>
    <property type="match status" value="1"/>
</dbReference>
<dbReference type="AlphaFoldDB" id="A0A2I0VPJ9"/>
<reference evidence="8 9" key="2">
    <citation type="journal article" date="2017" name="Nature">
        <title>The Apostasia genome and the evolution of orchids.</title>
        <authorList>
            <person name="Zhang G.Q."/>
            <person name="Liu K.W."/>
            <person name="Li Z."/>
            <person name="Lohaus R."/>
            <person name="Hsiao Y.Y."/>
            <person name="Niu S.C."/>
            <person name="Wang J.Y."/>
            <person name="Lin Y.C."/>
            <person name="Xu Q."/>
            <person name="Chen L.J."/>
            <person name="Yoshida K."/>
            <person name="Fujiwara S."/>
            <person name="Wang Z.W."/>
            <person name="Zhang Y.Q."/>
            <person name="Mitsuda N."/>
            <person name="Wang M."/>
            <person name="Liu G.H."/>
            <person name="Pecoraro L."/>
            <person name="Huang H.X."/>
            <person name="Xiao X.J."/>
            <person name="Lin M."/>
            <person name="Wu X.Y."/>
            <person name="Wu W.L."/>
            <person name="Chen Y.Y."/>
            <person name="Chang S.B."/>
            <person name="Sakamoto S."/>
            <person name="Ohme-Takagi M."/>
            <person name="Yagi M."/>
            <person name="Zeng S.J."/>
            <person name="Shen C.Y."/>
            <person name="Yeh C.M."/>
            <person name="Luo Y.B."/>
            <person name="Tsai W.C."/>
            <person name="Van de Peer Y."/>
            <person name="Liu Z.J."/>
        </authorList>
    </citation>
    <scope>NUCLEOTIDE SEQUENCE [LARGE SCALE GENOMIC DNA]</scope>
    <source>
        <tissue evidence="8">The whole plant</tissue>
    </source>
</reference>
<comment type="cofactor">
    <cofactor evidence="1">
        <name>Mg(2+)</name>
        <dbReference type="ChEBI" id="CHEBI:18420"/>
    </cofactor>
</comment>
<evidence type="ECO:0000256" key="5">
    <source>
        <dbReference type="ARBA" id="ARBA00022801"/>
    </source>
</evidence>
<dbReference type="SUPFAM" id="SSF50324">
    <property type="entry name" value="Inorganic pyrophosphatase"/>
    <property type="match status" value="1"/>
</dbReference>
<dbReference type="EMBL" id="KZ503357">
    <property type="protein sequence ID" value="PKU65336.1"/>
    <property type="molecule type" value="Genomic_DNA"/>
</dbReference>
<evidence type="ECO:0000313" key="9">
    <source>
        <dbReference type="Proteomes" id="UP000233837"/>
    </source>
</evidence>
<dbReference type="EC" id="3.6.1.1" evidence="3"/>
<keyword evidence="4" id="KW-0479">Metal-binding</keyword>
<comment type="catalytic activity">
    <reaction evidence="7">
        <text>diphosphate + H2O = 2 phosphate + H(+)</text>
        <dbReference type="Rhea" id="RHEA:24576"/>
        <dbReference type="ChEBI" id="CHEBI:15377"/>
        <dbReference type="ChEBI" id="CHEBI:15378"/>
        <dbReference type="ChEBI" id="CHEBI:33019"/>
        <dbReference type="ChEBI" id="CHEBI:43474"/>
        <dbReference type="EC" id="3.6.1.1"/>
    </reaction>
</comment>
<evidence type="ECO:0000256" key="4">
    <source>
        <dbReference type="ARBA" id="ARBA00022723"/>
    </source>
</evidence>
<sequence>MQVYRVLYSSVVYPNNYDFIPRLLCEDNDPLEFSCSKHEPILQRYFLCAKAIGLMLMISHGEKDDKIIVVCDDDPEYKHYTDIKELPPNRLVEIRRFFEDYQIRKIKKIVVNDFLSSTRL</sequence>
<evidence type="ECO:0000256" key="7">
    <source>
        <dbReference type="ARBA" id="ARBA00047820"/>
    </source>
</evidence>
<evidence type="ECO:0000313" key="8">
    <source>
        <dbReference type="EMBL" id="PKU65336.1"/>
    </source>
</evidence>
<dbReference type="InterPro" id="IPR008162">
    <property type="entry name" value="Pyrophosphatase"/>
</dbReference>
<dbReference type="PANTHER" id="PTHR10286">
    <property type="entry name" value="INORGANIC PYROPHOSPHATASE"/>
    <property type="match status" value="1"/>
</dbReference>